<organism evidence="1 2">
    <name type="scientific">Paenibacillus oenotherae</name>
    <dbReference type="NCBI Taxonomy" id="1435645"/>
    <lineage>
        <taxon>Bacteria</taxon>
        <taxon>Bacillati</taxon>
        <taxon>Bacillota</taxon>
        <taxon>Bacilli</taxon>
        <taxon>Bacillales</taxon>
        <taxon>Paenibacillaceae</taxon>
        <taxon>Paenibacillus</taxon>
    </lineage>
</organism>
<dbReference type="Gene3D" id="2.60.200.60">
    <property type="match status" value="1"/>
</dbReference>
<comment type="caution">
    <text evidence="1">The sequence shown here is derived from an EMBL/GenBank/DDBJ whole genome shotgun (WGS) entry which is preliminary data.</text>
</comment>
<dbReference type="RefSeq" id="WP_219871327.1">
    <property type="nucleotide sequence ID" value="NZ_JAHZIJ010000002.1"/>
</dbReference>
<gene>
    <name evidence="1" type="ORF">K0T92_04935</name>
</gene>
<dbReference type="Pfam" id="PF05488">
    <property type="entry name" value="PAAR_motif"/>
    <property type="match status" value="1"/>
</dbReference>
<name>A0ABS7D2E6_9BACL</name>
<proteinExistence type="predicted"/>
<evidence type="ECO:0000313" key="2">
    <source>
        <dbReference type="Proteomes" id="UP000812277"/>
    </source>
</evidence>
<reference evidence="1 2" key="1">
    <citation type="submission" date="2021-07" db="EMBL/GenBank/DDBJ databases">
        <title>Paenibacillus radiodurans sp. nov., isolated from the southeastern edge of Tengger Desert.</title>
        <authorList>
            <person name="Zhang G."/>
        </authorList>
    </citation>
    <scope>NUCLEOTIDE SEQUENCE [LARGE SCALE GENOMIC DNA]</scope>
    <source>
        <strain evidence="1 2">DT7-4</strain>
    </source>
</reference>
<dbReference type="EMBL" id="JAHZIJ010000002">
    <property type="protein sequence ID" value="MBW7474078.1"/>
    <property type="molecule type" value="Genomic_DNA"/>
</dbReference>
<keyword evidence="2" id="KW-1185">Reference proteome</keyword>
<dbReference type="Proteomes" id="UP000812277">
    <property type="component" value="Unassembled WGS sequence"/>
</dbReference>
<sequence length="160" mass="16425">MAGVAIEGSSITDTIKANHVRYTIENWVDYYGGDPDADPPIPPRAAHWGASTTSSTGAKITGEVATTTAKLKIAGDYIALVGDSTNEQWIDYPEVPSSTSDTRYTAITPTSGSSNGEITSGSSKVFLGGKAVALVGSTVNTCLDTTATISSGNSKFNVAG</sequence>
<protein>
    <submittedName>
        <fullName evidence="1">Uncharacterized protein</fullName>
    </submittedName>
</protein>
<evidence type="ECO:0000313" key="1">
    <source>
        <dbReference type="EMBL" id="MBW7474078.1"/>
    </source>
</evidence>
<accession>A0ABS7D2E6</accession>
<dbReference type="InterPro" id="IPR008727">
    <property type="entry name" value="PAAR_motif"/>
</dbReference>